<sequence length="74" mass="7845">MTNEQSISVLDGGCWTQLTTYARRISFHQTALGHAPVTVSSLMHLSSGAWLVPGGFSALMATTLLSTGSSLVEY</sequence>
<comment type="caution">
    <text evidence="2">The sequence shown here is derived from an EMBL/GenBank/DDBJ whole genome shotgun (WGS) entry which is preliminary data.</text>
</comment>
<organism evidence="2 3">
    <name type="scientific">Ilex paraguariensis</name>
    <name type="common">yerba mate</name>
    <dbReference type="NCBI Taxonomy" id="185542"/>
    <lineage>
        <taxon>Eukaryota</taxon>
        <taxon>Viridiplantae</taxon>
        <taxon>Streptophyta</taxon>
        <taxon>Embryophyta</taxon>
        <taxon>Tracheophyta</taxon>
        <taxon>Spermatophyta</taxon>
        <taxon>Magnoliopsida</taxon>
        <taxon>eudicotyledons</taxon>
        <taxon>Gunneridae</taxon>
        <taxon>Pentapetalae</taxon>
        <taxon>asterids</taxon>
        <taxon>campanulids</taxon>
        <taxon>Aquifoliales</taxon>
        <taxon>Aquifoliaceae</taxon>
        <taxon>Ilex</taxon>
    </lineage>
</organism>
<gene>
    <name evidence="2" type="ORF">ILEXP_LOCUS32700</name>
</gene>
<name>A0ABC8T6N4_9AQUA</name>
<dbReference type="EMBL" id="CAUOFW020004058">
    <property type="protein sequence ID" value="CAK9163650.1"/>
    <property type="molecule type" value="Genomic_DNA"/>
</dbReference>
<keyword evidence="3" id="KW-1185">Reference proteome</keyword>
<reference evidence="2 3" key="1">
    <citation type="submission" date="2024-02" db="EMBL/GenBank/DDBJ databases">
        <authorList>
            <person name="Vignale AGUSTIN F."/>
            <person name="Sosa J E."/>
            <person name="Modenutti C."/>
        </authorList>
    </citation>
    <scope>NUCLEOTIDE SEQUENCE [LARGE SCALE GENOMIC DNA]</scope>
</reference>
<accession>A0ABC8T6N4</accession>
<evidence type="ECO:0000313" key="3">
    <source>
        <dbReference type="Proteomes" id="UP001642360"/>
    </source>
</evidence>
<feature type="transmembrane region" description="Helical" evidence="1">
    <location>
        <begin position="50"/>
        <end position="72"/>
    </location>
</feature>
<dbReference type="Proteomes" id="UP001642360">
    <property type="component" value="Unassembled WGS sequence"/>
</dbReference>
<proteinExistence type="predicted"/>
<protein>
    <submittedName>
        <fullName evidence="2">Uncharacterized protein</fullName>
    </submittedName>
</protein>
<keyword evidence="1" id="KW-0812">Transmembrane</keyword>
<evidence type="ECO:0000313" key="2">
    <source>
        <dbReference type="EMBL" id="CAK9163650.1"/>
    </source>
</evidence>
<keyword evidence="1" id="KW-1133">Transmembrane helix</keyword>
<evidence type="ECO:0000256" key="1">
    <source>
        <dbReference type="SAM" id="Phobius"/>
    </source>
</evidence>
<keyword evidence="1" id="KW-0472">Membrane</keyword>
<dbReference type="AlphaFoldDB" id="A0ABC8T6N4"/>